<keyword evidence="3" id="KW-1185">Reference proteome</keyword>
<evidence type="ECO:0000313" key="2">
    <source>
        <dbReference type="EMBL" id="KAA9157470.1"/>
    </source>
</evidence>
<name>A0A5N0UXY7_9PSEU</name>
<dbReference type="PANTHER" id="PTHR13847:SF285">
    <property type="entry name" value="FAD DEPENDENT OXIDOREDUCTASE DOMAIN-CONTAINING PROTEIN"/>
    <property type="match status" value="1"/>
</dbReference>
<dbReference type="SUPFAM" id="SSF51905">
    <property type="entry name" value="FAD/NAD(P)-binding domain"/>
    <property type="match status" value="1"/>
</dbReference>
<reference evidence="2" key="1">
    <citation type="submission" date="2019-09" db="EMBL/GenBank/DDBJ databases">
        <authorList>
            <person name="Teo W.F.A."/>
            <person name="Duangmal K."/>
        </authorList>
    </citation>
    <scope>NUCLEOTIDE SEQUENCE [LARGE SCALE GENOMIC DNA]</scope>
    <source>
        <strain evidence="2">K81G1</strain>
    </source>
</reference>
<dbReference type="Pfam" id="PF01266">
    <property type="entry name" value="DAO"/>
    <property type="match status" value="1"/>
</dbReference>
<sequence length="462" mass="50075">MTYRNGEVSHWLAGTRATRKSWTPGTGPSEVDVAIVGGGLTGLWTAYYLQEHRPELSVAVLEAEHVGYGASGRNGGWASHLIPGNRARYARGPRGAAGARDFQSAMFEGIDEILAVCGREGIEADQARGGNLVLATTPAAASRLAARRDGDLRYGLTEDQVVWLDRAQARERVNAEHVSGGMYYPAVVRVHPGKLVTGLAAAVERRGAAIFEQSRVRTVGPGGVRLEPGTLRAGRVLVCTEGYGIPLLGARSMIPVNSSMIVTEPLSEKDWDAIGWRAAECVSDAAHTFVYSQRTADGRIAIGGRGAPYRFNSGTGGAGVTAEKTVRQLEDRLHRYFPRADIRVAHAWSGVLGVTRDWCARVTYDRETRVGSSGGYAGHGVTATNVGARTLVDLTLGRDTELARLPWVGYRSPRWEPEPLRWLGVHGMYELFRIADQREEKRGLAKTSWIARVGSRLAGLHE</sequence>
<dbReference type="Proteomes" id="UP000319769">
    <property type="component" value="Unassembled WGS sequence"/>
</dbReference>
<organism evidence="2 3">
    <name type="scientific">Amycolatopsis acidicola</name>
    <dbReference type="NCBI Taxonomy" id="2596893"/>
    <lineage>
        <taxon>Bacteria</taxon>
        <taxon>Bacillati</taxon>
        <taxon>Actinomycetota</taxon>
        <taxon>Actinomycetes</taxon>
        <taxon>Pseudonocardiales</taxon>
        <taxon>Pseudonocardiaceae</taxon>
        <taxon>Amycolatopsis</taxon>
    </lineage>
</organism>
<dbReference type="Gene3D" id="3.50.50.60">
    <property type="entry name" value="FAD/NAD(P)-binding domain"/>
    <property type="match status" value="1"/>
</dbReference>
<dbReference type="PANTHER" id="PTHR13847">
    <property type="entry name" value="SARCOSINE DEHYDROGENASE-RELATED"/>
    <property type="match status" value="1"/>
</dbReference>
<evidence type="ECO:0000259" key="1">
    <source>
        <dbReference type="Pfam" id="PF01266"/>
    </source>
</evidence>
<evidence type="ECO:0000313" key="3">
    <source>
        <dbReference type="Proteomes" id="UP000319769"/>
    </source>
</evidence>
<gene>
    <name evidence="2" type="ORF">FPZ12_025210</name>
</gene>
<accession>A0A5N0UXY7</accession>
<feature type="domain" description="FAD dependent oxidoreductase" evidence="1">
    <location>
        <begin position="32"/>
        <end position="394"/>
    </location>
</feature>
<comment type="caution">
    <text evidence="2">The sequence shown here is derived from an EMBL/GenBank/DDBJ whole genome shotgun (WGS) entry which is preliminary data.</text>
</comment>
<protein>
    <submittedName>
        <fullName evidence="2">FAD-dependent oxidoreductase</fullName>
    </submittedName>
</protein>
<dbReference type="EMBL" id="VMNW02000041">
    <property type="protein sequence ID" value="KAA9157470.1"/>
    <property type="molecule type" value="Genomic_DNA"/>
</dbReference>
<dbReference type="InterPro" id="IPR006076">
    <property type="entry name" value="FAD-dep_OxRdtase"/>
</dbReference>
<dbReference type="InterPro" id="IPR036188">
    <property type="entry name" value="FAD/NAD-bd_sf"/>
</dbReference>
<dbReference type="GO" id="GO:0005737">
    <property type="term" value="C:cytoplasm"/>
    <property type="evidence" value="ECO:0007669"/>
    <property type="project" value="TreeGrafter"/>
</dbReference>
<proteinExistence type="predicted"/>
<dbReference type="OrthoDB" id="9805852at2"/>
<dbReference type="Gene3D" id="3.30.9.10">
    <property type="entry name" value="D-Amino Acid Oxidase, subunit A, domain 2"/>
    <property type="match status" value="1"/>
</dbReference>
<dbReference type="RefSeq" id="WP_144758166.1">
    <property type="nucleotide sequence ID" value="NZ_VMNW02000041.1"/>
</dbReference>
<dbReference type="AlphaFoldDB" id="A0A5N0UXY7"/>